<comment type="caution">
    <text evidence="21">The sequence shown here is derived from an EMBL/GenBank/DDBJ whole genome shotgun (WGS) entry which is preliminary data.</text>
</comment>
<feature type="region of interest" description="Disordered" evidence="19">
    <location>
        <begin position="587"/>
        <end position="672"/>
    </location>
</feature>
<dbReference type="InterPro" id="IPR036052">
    <property type="entry name" value="TrpB-like_PALP_sf"/>
</dbReference>
<dbReference type="SUPFAM" id="SSF53686">
    <property type="entry name" value="Tryptophan synthase beta subunit-like PLP-dependent enzymes"/>
    <property type="match status" value="1"/>
</dbReference>
<keyword evidence="11" id="KW-0198">Cysteine biosynthesis</keyword>
<dbReference type="InterPro" id="IPR001216">
    <property type="entry name" value="P-phosphate_BS"/>
</dbReference>
<dbReference type="Proteomes" id="UP000663831">
    <property type="component" value="Unassembled WGS sequence"/>
</dbReference>
<dbReference type="PANTHER" id="PTHR10314">
    <property type="entry name" value="CYSTATHIONINE BETA-SYNTHASE"/>
    <property type="match status" value="1"/>
</dbReference>
<accession>A0A8H3H662</accession>
<keyword evidence="8" id="KW-0663">Pyridoxal phosphate</keyword>
<evidence type="ECO:0000256" key="10">
    <source>
        <dbReference type="ARBA" id="ARBA00023128"/>
    </source>
</evidence>
<evidence type="ECO:0000256" key="3">
    <source>
        <dbReference type="ARBA" id="ARBA00004962"/>
    </source>
</evidence>
<dbReference type="Pfam" id="PF00291">
    <property type="entry name" value="PALP"/>
    <property type="match status" value="1"/>
</dbReference>
<dbReference type="PROSITE" id="PS00901">
    <property type="entry name" value="CYS_SYNTHASE"/>
    <property type="match status" value="1"/>
</dbReference>
<keyword evidence="9" id="KW-0809">Transit peptide</keyword>
<dbReference type="GO" id="GO:0004124">
    <property type="term" value="F:cysteine synthase activity"/>
    <property type="evidence" value="ECO:0007669"/>
    <property type="project" value="UniProtKB-EC"/>
</dbReference>
<comment type="cofactor">
    <cofactor evidence="1">
        <name>pyridoxal 5'-phosphate</name>
        <dbReference type="ChEBI" id="CHEBI:597326"/>
    </cofactor>
</comment>
<keyword evidence="10" id="KW-0496">Mitochondrion</keyword>
<comment type="similarity">
    <text evidence="4">Belongs to the cysteine synthase/cystathionine beta-synthase family.</text>
</comment>
<evidence type="ECO:0000313" key="21">
    <source>
        <dbReference type="EMBL" id="CAE6482393.1"/>
    </source>
</evidence>
<comment type="function">
    <text evidence="14">Catalyzes the conversion of O-succinyl-L-serine into cysteine, the last step in the cysteine biosynthesis pathway. Can also use O-acetyl-L-serine.</text>
</comment>
<evidence type="ECO:0000256" key="15">
    <source>
        <dbReference type="ARBA" id="ARBA00072087"/>
    </source>
</evidence>
<proteinExistence type="inferred from homology"/>
<comment type="catalytic activity">
    <reaction evidence="13">
        <text>O-succinyl-L-serine + hydrogen sulfide = L-cysteine + succinate</text>
        <dbReference type="Rhea" id="RHEA:53816"/>
        <dbReference type="ChEBI" id="CHEBI:29919"/>
        <dbReference type="ChEBI" id="CHEBI:30031"/>
        <dbReference type="ChEBI" id="CHEBI:35235"/>
        <dbReference type="ChEBI" id="CHEBI:136856"/>
    </reaction>
</comment>
<evidence type="ECO:0000256" key="12">
    <source>
        <dbReference type="ARBA" id="ARBA00047931"/>
    </source>
</evidence>
<dbReference type="InterPro" id="IPR050214">
    <property type="entry name" value="Cys_Synth/Cystath_Beta-Synth"/>
</dbReference>
<comment type="subcellular location">
    <subcellularLocation>
        <location evidence="2">Mitochondrion</location>
    </subcellularLocation>
</comment>
<dbReference type="EC" id="2.5.1.47" evidence="5"/>
<organism evidence="21 22">
    <name type="scientific">Rhizoctonia solani</name>
    <dbReference type="NCBI Taxonomy" id="456999"/>
    <lineage>
        <taxon>Eukaryota</taxon>
        <taxon>Fungi</taxon>
        <taxon>Dikarya</taxon>
        <taxon>Basidiomycota</taxon>
        <taxon>Agaricomycotina</taxon>
        <taxon>Agaricomycetes</taxon>
        <taxon>Cantharellales</taxon>
        <taxon>Ceratobasidiaceae</taxon>
        <taxon>Rhizoctonia</taxon>
    </lineage>
</organism>
<dbReference type="Gene3D" id="3.40.50.1100">
    <property type="match status" value="2"/>
</dbReference>
<dbReference type="FunFam" id="3.40.50.1100:FF:000011">
    <property type="entry name" value="Cysteine synthase (o-acetylserine)"/>
    <property type="match status" value="1"/>
</dbReference>
<comment type="catalytic activity">
    <reaction evidence="12">
        <text>O-acetyl-L-serine + hydrogen sulfide = L-cysteine + acetate</text>
        <dbReference type="Rhea" id="RHEA:14829"/>
        <dbReference type="ChEBI" id="CHEBI:29919"/>
        <dbReference type="ChEBI" id="CHEBI:30089"/>
        <dbReference type="ChEBI" id="CHEBI:35235"/>
        <dbReference type="ChEBI" id="CHEBI:58340"/>
        <dbReference type="EC" id="2.5.1.47"/>
    </reaction>
</comment>
<protein>
    <recommendedName>
        <fullName evidence="15">Cysteine synthase 1</fullName>
        <ecNumber evidence="5">2.5.1.47</ecNumber>
    </recommendedName>
    <alternativeName>
        <fullName evidence="16">O-acetylserine (thiol)-lyase 1</fullName>
    </alternativeName>
    <alternativeName>
        <fullName evidence="17">O-acetylserine sulfhydrylase 1</fullName>
    </alternativeName>
    <alternativeName>
        <fullName evidence="18">O-succinylserine sulfhydrylase</fullName>
    </alternativeName>
</protein>
<name>A0A8H3H662_9AGAM</name>
<dbReference type="EMBL" id="CAJMWV010003457">
    <property type="protein sequence ID" value="CAE6482393.1"/>
    <property type="molecule type" value="Genomic_DNA"/>
</dbReference>
<evidence type="ECO:0000256" key="1">
    <source>
        <dbReference type="ARBA" id="ARBA00001933"/>
    </source>
</evidence>
<evidence type="ECO:0000256" key="4">
    <source>
        <dbReference type="ARBA" id="ARBA00007103"/>
    </source>
</evidence>
<evidence type="ECO:0000313" key="22">
    <source>
        <dbReference type="Proteomes" id="UP000663831"/>
    </source>
</evidence>
<dbReference type="GO" id="GO:0006535">
    <property type="term" value="P:cysteine biosynthetic process from serine"/>
    <property type="evidence" value="ECO:0007669"/>
    <property type="project" value="InterPro"/>
</dbReference>
<dbReference type="InterPro" id="IPR001926">
    <property type="entry name" value="TrpB-like_PALP"/>
</dbReference>
<feature type="domain" description="Tryptophan synthase beta chain-like PALP" evidence="20">
    <location>
        <begin position="26"/>
        <end position="342"/>
    </location>
</feature>
<evidence type="ECO:0000259" key="20">
    <source>
        <dbReference type="Pfam" id="PF00291"/>
    </source>
</evidence>
<evidence type="ECO:0000256" key="17">
    <source>
        <dbReference type="ARBA" id="ARBA00079147"/>
    </source>
</evidence>
<evidence type="ECO:0000256" key="16">
    <source>
        <dbReference type="ARBA" id="ARBA00078262"/>
    </source>
</evidence>
<sequence length="810" mass="88822">MFSRITHSTRLTRSFTSVPVNGFVGAIGNTPLIRLNKLSEETGCDILGKAEFQNPGGSVKDRAALYVIKDAEESGRLKPGGTVVEGTAGNTGIGLAHWPSVAWMPSSETGACMQSQEKIDLLKMLGADVRPVPAVAYENPKNYNHQAKEYAEATPGAVWTNQFDNVANARAHYETTGPEIFKQTGGKVDAFICATGTGGTLSGIARYFRELHEKGEKQVECWLADPPGSVLHSYVTSGGKLKEREGGSITEGKFHLACVIEVSYQYQLGIGQGRITDNLAPEVKNLAGSLHIPDDQSIEMVYRLLDEEGIYVGASSSLNVVAARELALKKGPGKTIVTILCDGAYSPPVRVSRPPAPRTSVMSPRRSAHPQSPPPPPARSRTSISLPPEPAQKELNDYEFLCRRFFFAQDEAAKLSMDAIMNKTSQYHQAKYTRVQANVRREFHLTQSLRKISEFRAHLSSEQPGCSLSPAARASPSGALARRERANKFQAFVEAQCGSAGTQNFFIGLYAAMKLQTLPPNIGGTGEGRIEWEIDDAVFMESGGNQFMLDAIDMMKGVLGFDERPLNYRPLPCRAFHQPSLFSSTNVLSNSRDMGEDPSLSEALSKPTRAAPPRRSRASSDPFLDPTRSSPSMNAALSMPLPTPEESATDLDSLGPSTPLDERGPEIPPRASLSDQYAASTYSMDAEIFLNEQQLRVWTFPPYITNPELHKLMAMFPPSITSQAVPRFKPLAKTKQRKGKRKGAGIDIEGNPMQMGLGIDLTGVDIDLVKERGEIRKGTGRMWIGDLMRLPGWRGTFWDTIRDWFRHLFR</sequence>
<dbReference type="AlphaFoldDB" id="A0A8H3H662"/>
<feature type="compositionally biased region" description="Low complexity" evidence="19">
    <location>
        <begin position="350"/>
        <end position="365"/>
    </location>
</feature>
<dbReference type="CDD" id="cd01561">
    <property type="entry name" value="CBS_like"/>
    <property type="match status" value="1"/>
</dbReference>
<evidence type="ECO:0000256" key="19">
    <source>
        <dbReference type="SAM" id="MobiDB-lite"/>
    </source>
</evidence>
<dbReference type="OrthoDB" id="9944568at2759"/>
<evidence type="ECO:0000256" key="5">
    <source>
        <dbReference type="ARBA" id="ARBA00012681"/>
    </source>
</evidence>
<evidence type="ECO:0000256" key="18">
    <source>
        <dbReference type="ARBA" id="ARBA00081847"/>
    </source>
</evidence>
<dbReference type="GO" id="GO:0005739">
    <property type="term" value="C:mitochondrion"/>
    <property type="evidence" value="ECO:0007669"/>
    <property type="project" value="UniProtKB-SubCell"/>
</dbReference>
<evidence type="ECO:0000256" key="13">
    <source>
        <dbReference type="ARBA" id="ARBA00050981"/>
    </source>
</evidence>
<keyword evidence="6" id="KW-0028">Amino-acid biosynthesis</keyword>
<evidence type="ECO:0000256" key="6">
    <source>
        <dbReference type="ARBA" id="ARBA00022605"/>
    </source>
</evidence>
<gene>
    <name evidence="21" type="ORF">RDB_LOCUS100467</name>
</gene>
<evidence type="ECO:0000256" key="11">
    <source>
        <dbReference type="ARBA" id="ARBA00023192"/>
    </source>
</evidence>
<evidence type="ECO:0000256" key="14">
    <source>
        <dbReference type="ARBA" id="ARBA00058228"/>
    </source>
</evidence>
<feature type="region of interest" description="Disordered" evidence="19">
    <location>
        <begin position="350"/>
        <end position="390"/>
    </location>
</feature>
<keyword evidence="7" id="KW-0808">Transferase</keyword>
<evidence type="ECO:0000256" key="2">
    <source>
        <dbReference type="ARBA" id="ARBA00004173"/>
    </source>
</evidence>
<comment type="pathway">
    <text evidence="3">Amino-acid biosynthesis; L-cysteine biosynthesis; L-cysteine from L-serine: step 2/2.</text>
</comment>
<evidence type="ECO:0000256" key="9">
    <source>
        <dbReference type="ARBA" id="ARBA00022946"/>
    </source>
</evidence>
<evidence type="ECO:0000256" key="8">
    <source>
        <dbReference type="ARBA" id="ARBA00022898"/>
    </source>
</evidence>
<evidence type="ECO:0000256" key="7">
    <source>
        <dbReference type="ARBA" id="ARBA00022679"/>
    </source>
</evidence>
<reference evidence="21" key="1">
    <citation type="submission" date="2021-01" db="EMBL/GenBank/DDBJ databases">
        <authorList>
            <person name="Kaushik A."/>
        </authorList>
    </citation>
    <scope>NUCLEOTIDE SEQUENCE</scope>
    <source>
        <strain evidence="21">AG3-1AP</strain>
    </source>
</reference>